<evidence type="ECO:0000313" key="3">
    <source>
        <dbReference type="Proteomes" id="UP000005317"/>
    </source>
</evidence>
<protein>
    <submittedName>
        <fullName evidence="2">Uncharacterized protein</fullName>
    </submittedName>
</protein>
<name>A0A656HC36_THINJ</name>
<dbReference type="Proteomes" id="UP000005317">
    <property type="component" value="Unassembled WGS sequence"/>
</dbReference>
<gene>
    <name evidence="2" type="ORF">Thini_0929</name>
</gene>
<accession>A0A656HC36</accession>
<proteinExistence type="predicted"/>
<evidence type="ECO:0000313" key="2">
    <source>
        <dbReference type="EMBL" id="EIJ33554.1"/>
    </source>
</evidence>
<feature type="region of interest" description="Disordered" evidence="1">
    <location>
        <begin position="1"/>
        <end position="27"/>
    </location>
</feature>
<reference evidence="3" key="1">
    <citation type="journal article" date="2011" name="Stand. Genomic Sci.">
        <title>Genome sequence of the filamentous, gliding Thiothrix nivea neotype strain (JP2(T)).</title>
        <authorList>
            <person name="Lapidus A."/>
            <person name="Nolan M."/>
            <person name="Lucas S."/>
            <person name="Glavina Del Rio T."/>
            <person name="Tice H."/>
            <person name="Cheng J.F."/>
            <person name="Tapia R."/>
            <person name="Han C."/>
            <person name="Goodwin L."/>
            <person name="Pitluck S."/>
            <person name="Liolios K."/>
            <person name="Pagani I."/>
            <person name="Ivanova N."/>
            <person name="Huntemann M."/>
            <person name="Mavromatis K."/>
            <person name="Mikhailova N."/>
            <person name="Pati A."/>
            <person name="Chen A."/>
            <person name="Palaniappan K."/>
            <person name="Land M."/>
            <person name="Brambilla E.M."/>
            <person name="Rohde M."/>
            <person name="Abt B."/>
            <person name="Verbarg S."/>
            <person name="Goker M."/>
            <person name="Bristow J."/>
            <person name="Eisen J.A."/>
            <person name="Markowitz V."/>
            <person name="Hugenholtz P."/>
            <person name="Kyrpides N.C."/>
            <person name="Klenk H.P."/>
            <person name="Woyke T."/>
        </authorList>
    </citation>
    <scope>NUCLEOTIDE SEQUENCE [LARGE SCALE GENOMIC DNA]</scope>
    <source>
        <strain evidence="3">ATCC 35100 / DSM 5205 / JP2</strain>
    </source>
</reference>
<evidence type="ECO:0000256" key="1">
    <source>
        <dbReference type="SAM" id="MobiDB-lite"/>
    </source>
</evidence>
<dbReference type="EMBL" id="JH651384">
    <property type="protein sequence ID" value="EIJ33554.1"/>
    <property type="molecule type" value="Genomic_DNA"/>
</dbReference>
<keyword evidence="3" id="KW-1185">Reference proteome</keyword>
<dbReference type="AlphaFoldDB" id="A0A656HC36"/>
<organism evidence="2 3">
    <name type="scientific">Thiothrix nivea (strain ATCC 35100 / DSM 5205 / JP2)</name>
    <dbReference type="NCBI Taxonomy" id="870187"/>
    <lineage>
        <taxon>Bacteria</taxon>
        <taxon>Pseudomonadati</taxon>
        <taxon>Pseudomonadota</taxon>
        <taxon>Gammaproteobacteria</taxon>
        <taxon>Thiotrichales</taxon>
        <taxon>Thiotrichaceae</taxon>
        <taxon>Thiothrix</taxon>
    </lineage>
</organism>
<dbReference type="RefSeq" id="WP_002707505.1">
    <property type="nucleotide sequence ID" value="NZ_JH651384.1"/>
</dbReference>
<sequence length="141" mass="15399">MNQTPQNPAGALPCRASNTPTPSPEFRFSSGNAGMVQRKIINHLLALAEQGFDRLPAMERLEMAGTDAIRKVCAPAKNPMEHISRLRALNGGACIVTIGVQAARNGKSGKSPGYYSIPMETRQAWRYAVRRPKVINPEAER</sequence>